<dbReference type="InterPro" id="IPR017938">
    <property type="entry name" value="Riboflavin_synthase-like_b-brl"/>
</dbReference>
<feature type="transmembrane region" description="Helical" evidence="6">
    <location>
        <begin position="358"/>
        <end position="380"/>
    </location>
</feature>
<dbReference type="GO" id="GO:0005886">
    <property type="term" value="C:plasma membrane"/>
    <property type="evidence" value="ECO:0000318"/>
    <property type="project" value="GO_Central"/>
</dbReference>
<feature type="transmembrane region" description="Helical" evidence="6">
    <location>
        <begin position="172"/>
        <end position="193"/>
    </location>
</feature>
<evidence type="ECO:0000256" key="4">
    <source>
        <dbReference type="ARBA" id="ARBA00023002"/>
    </source>
</evidence>
<dbReference type="SFLD" id="SFLDG01168">
    <property type="entry name" value="Ferric_reductase_subgroup_(FRE"/>
    <property type="match status" value="1"/>
</dbReference>
<keyword evidence="5 6" id="KW-0472">Membrane</keyword>
<dbReference type="Pfam" id="PF01794">
    <property type="entry name" value="Ferric_reduct"/>
    <property type="match status" value="1"/>
</dbReference>
<evidence type="ECO:0000256" key="3">
    <source>
        <dbReference type="ARBA" id="ARBA00022989"/>
    </source>
</evidence>
<accession>A9UZZ7</accession>
<proteinExistence type="predicted"/>
<dbReference type="eggNOG" id="KOG0039">
    <property type="taxonomic scope" value="Eukaryota"/>
</dbReference>
<reference evidence="8 9" key="1">
    <citation type="journal article" date="2008" name="Nature">
        <title>The genome of the choanoflagellate Monosiga brevicollis and the origin of metazoans.</title>
        <authorList>
            <consortium name="JGI Sequencing"/>
            <person name="King N."/>
            <person name="Westbrook M.J."/>
            <person name="Young S.L."/>
            <person name="Kuo A."/>
            <person name="Abedin M."/>
            <person name="Chapman J."/>
            <person name="Fairclough S."/>
            <person name="Hellsten U."/>
            <person name="Isogai Y."/>
            <person name="Letunic I."/>
            <person name="Marr M."/>
            <person name="Pincus D."/>
            <person name="Putnam N."/>
            <person name="Rokas A."/>
            <person name="Wright K.J."/>
            <person name="Zuzow R."/>
            <person name="Dirks W."/>
            <person name="Good M."/>
            <person name="Goodstein D."/>
            <person name="Lemons D."/>
            <person name="Li W."/>
            <person name="Lyons J.B."/>
            <person name="Morris A."/>
            <person name="Nichols S."/>
            <person name="Richter D.J."/>
            <person name="Salamov A."/>
            <person name="Bork P."/>
            <person name="Lim W.A."/>
            <person name="Manning G."/>
            <person name="Miller W.T."/>
            <person name="McGinnis W."/>
            <person name="Shapiro H."/>
            <person name="Tjian R."/>
            <person name="Grigoriev I.V."/>
            <person name="Rokhsar D."/>
        </authorList>
    </citation>
    <scope>NUCLEOTIDE SEQUENCE [LARGE SCALE GENOMIC DNA]</scope>
    <source>
        <strain evidence="9">MX1 / ATCC 50154</strain>
    </source>
</reference>
<feature type="transmembrane region" description="Helical" evidence="6">
    <location>
        <begin position="80"/>
        <end position="98"/>
    </location>
</feature>
<protein>
    <recommendedName>
        <fullName evidence="7">FAD-binding FR-type domain-containing protein</fullName>
    </recommendedName>
</protein>
<gene>
    <name evidence="8" type="ORF">MONBRDRAFT_37160</name>
</gene>
<dbReference type="InterPro" id="IPR013112">
    <property type="entry name" value="FAD-bd_8"/>
</dbReference>
<dbReference type="Pfam" id="PF08022">
    <property type="entry name" value="FAD_binding_8"/>
    <property type="match status" value="1"/>
</dbReference>
<dbReference type="InterPro" id="IPR039261">
    <property type="entry name" value="FNR_nucleotide-bd"/>
</dbReference>
<feature type="transmembrane region" description="Helical" evidence="6">
    <location>
        <begin position="6"/>
        <end position="25"/>
    </location>
</feature>
<dbReference type="EMBL" id="CH991552">
    <property type="protein sequence ID" value="EDQ89066.1"/>
    <property type="molecule type" value="Genomic_DNA"/>
</dbReference>
<comment type="subcellular location">
    <subcellularLocation>
        <location evidence="1">Membrane</location>
        <topology evidence="1">Multi-pass membrane protein</topology>
    </subcellularLocation>
</comment>
<dbReference type="InterPro" id="IPR013121">
    <property type="entry name" value="Fe_red_NAD-bd_6"/>
</dbReference>
<dbReference type="InterPro" id="IPR050369">
    <property type="entry name" value="RBOH/FRE"/>
</dbReference>
<feature type="domain" description="FAD-binding FR-type" evidence="7">
    <location>
        <begin position="446"/>
        <end position="567"/>
    </location>
</feature>
<sequence>MLGINMLVFLAPLGVIALGSLIIEVSQKANRWQRTSIAAIMALLSVCCAIITILSWIYLLKPATVYNYDDDQQNVLENDALLVLIGGFIAMAFTPLTLGEPASRLVLLATRPDCPTHDVTFFSFLSPQIRARQPVTAYLATYHLTYRPATFRPKTSRQPLTRSSFKENWKPIAMLFLLFLVWGFSDGTFSAVWNYSAHSYFMATSSFAVIETEVDNQFYFKVYEDTLVYFAFLTFVVVLGVITHFSPRIQRTMHTRYKVYAPLSSYLPYGVTVGETLLLLAVAGLAGYWLYFWRWGYDRITVRAIKYHRALGVIVWTLVTSHMILWMIKWLRDSTLLHNIFTIDDLKITHENIHYDNFTIVMVETAWLLMTIMVGLALWTRRSSYELFYFTHYFGIFFYIAALVHAWSFWYYTIGGLVLWLYDRCMRIVSASGPVDLKNAYYDIDAGVVRVSMPASDQIQTRDGQLLTHPLDTGVLGSYLSQTVLHWNKPGFQHRAGQYAWICVPYVSHLEWHPFTISSHPSASEHTFHIKAMGKNTWTERLAHAVERDPHMITLRIDGPYGRPEYFDQCSNLLLVAGGIGITPIYAILSELSELYNSGEGLGKIRKVTLVWCMRQPALRQTFAQMIMMAARQSEVFDIKLYFTRGDVGSFGRATDEVEGSEKKQFLDSCVRKGRPDLDSIASKLPSGRDTMLMVCGPQPMIKECSDIAFAYDFSMHHEVFTF</sequence>
<dbReference type="CDD" id="cd06186">
    <property type="entry name" value="NOX_Duox_like_FAD_NADP"/>
    <property type="match status" value="1"/>
</dbReference>
<dbReference type="KEGG" id="mbr:MONBRDRAFT_37160"/>
<evidence type="ECO:0000256" key="1">
    <source>
        <dbReference type="ARBA" id="ARBA00004141"/>
    </source>
</evidence>
<keyword evidence="2 6" id="KW-0812">Transmembrane</keyword>
<dbReference type="GO" id="GO:0016175">
    <property type="term" value="F:superoxide-generating NAD(P)H oxidase activity"/>
    <property type="evidence" value="ECO:0000318"/>
    <property type="project" value="GO_Central"/>
</dbReference>
<dbReference type="PANTHER" id="PTHR11972:SF69">
    <property type="entry name" value="FERRIC REDUCTION OXIDASE 6-RELATED"/>
    <property type="match status" value="1"/>
</dbReference>
<feature type="transmembrane region" description="Helical" evidence="6">
    <location>
        <begin position="266"/>
        <end position="290"/>
    </location>
</feature>
<dbReference type="GeneID" id="5891351"/>
<dbReference type="Gene3D" id="2.40.30.10">
    <property type="entry name" value="Translation factors"/>
    <property type="match status" value="1"/>
</dbReference>
<organism evidence="8 9">
    <name type="scientific">Monosiga brevicollis</name>
    <name type="common">Choanoflagellate</name>
    <dbReference type="NCBI Taxonomy" id="81824"/>
    <lineage>
        <taxon>Eukaryota</taxon>
        <taxon>Choanoflagellata</taxon>
        <taxon>Craspedida</taxon>
        <taxon>Salpingoecidae</taxon>
        <taxon>Monosiga</taxon>
    </lineage>
</organism>
<dbReference type="SUPFAM" id="SSF52343">
    <property type="entry name" value="Ferredoxin reductase-like, C-terminal NADP-linked domain"/>
    <property type="match status" value="1"/>
</dbReference>
<keyword evidence="9" id="KW-1185">Reference proteome</keyword>
<dbReference type="SUPFAM" id="SSF63380">
    <property type="entry name" value="Riboflavin synthase domain-like"/>
    <property type="match status" value="1"/>
</dbReference>
<evidence type="ECO:0000256" key="6">
    <source>
        <dbReference type="SAM" id="Phobius"/>
    </source>
</evidence>
<keyword evidence="4" id="KW-0560">Oxidoreductase</keyword>
<evidence type="ECO:0000256" key="5">
    <source>
        <dbReference type="ARBA" id="ARBA00023136"/>
    </source>
</evidence>
<dbReference type="Proteomes" id="UP000001357">
    <property type="component" value="Unassembled WGS sequence"/>
</dbReference>
<evidence type="ECO:0000313" key="9">
    <source>
        <dbReference type="Proteomes" id="UP000001357"/>
    </source>
</evidence>
<evidence type="ECO:0000256" key="2">
    <source>
        <dbReference type="ARBA" id="ARBA00022692"/>
    </source>
</evidence>
<keyword evidence="3 6" id="KW-1133">Transmembrane helix</keyword>
<dbReference type="STRING" id="81824.A9UZZ7"/>
<evidence type="ECO:0000313" key="8">
    <source>
        <dbReference type="EMBL" id="EDQ89066.1"/>
    </source>
</evidence>
<dbReference type="AlphaFoldDB" id="A9UZZ7"/>
<name>A9UZZ7_MONBE</name>
<dbReference type="InterPro" id="IPR013130">
    <property type="entry name" value="Fe3_Rdtase_TM_dom"/>
</dbReference>
<dbReference type="PANTHER" id="PTHR11972">
    <property type="entry name" value="NADPH OXIDASE"/>
    <property type="match status" value="1"/>
</dbReference>
<dbReference type="PROSITE" id="PS51384">
    <property type="entry name" value="FAD_FR"/>
    <property type="match status" value="1"/>
</dbReference>
<feature type="transmembrane region" description="Helical" evidence="6">
    <location>
        <begin position="392"/>
        <end position="422"/>
    </location>
</feature>
<dbReference type="InterPro" id="IPR017927">
    <property type="entry name" value="FAD-bd_FR_type"/>
</dbReference>
<feature type="transmembrane region" description="Helical" evidence="6">
    <location>
        <begin position="310"/>
        <end position="328"/>
    </location>
</feature>
<dbReference type="InParanoid" id="A9UZZ7"/>
<dbReference type="RefSeq" id="XP_001746171.1">
    <property type="nucleotide sequence ID" value="XM_001746119.1"/>
</dbReference>
<feature type="transmembrane region" description="Helical" evidence="6">
    <location>
        <begin position="227"/>
        <end position="245"/>
    </location>
</feature>
<feature type="transmembrane region" description="Helical" evidence="6">
    <location>
        <begin position="37"/>
        <end position="60"/>
    </location>
</feature>
<evidence type="ECO:0000259" key="7">
    <source>
        <dbReference type="PROSITE" id="PS51384"/>
    </source>
</evidence>
<dbReference type="OMA" id="HAWSFWY"/>
<dbReference type="Gene3D" id="3.40.50.80">
    <property type="entry name" value="Nucleotide-binding domain of ferredoxin-NADP reductase (FNR) module"/>
    <property type="match status" value="1"/>
</dbReference>
<dbReference type="SFLD" id="SFLDS00052">
    <property type="entry name" value="Ferric_Reductase_Domain"/>
    <property type="match status" value="1"/>
</dbReference>
<dbReference type="Pfam" id="PF08030">
    <property type="entry name" value="NAD_binding_6"/>
    <property type="match status" value="1"/>
</dbReference>